<evidence type="ECO:0000259" key="4">
    <source>
        <dbReference type="PROSITE" id="PS50202"/>
    </source>
</evidence>
<feature type="compositionally biased region" description="Basic and acidic residues" evidence="2">
    <location>
        <begin position="268"/>
        <end position="279"/>
    </location>
</feature>
<keyword evidence="1" id="KW-0175">Coiled coil</keyword>
<dbReference type="SUPFAM" id="SSF49354">
    <property type="entry name" value="PapD-like"/>
    <property type="match status" value="1"/>
</dbReference>
<sequence>MANLSLLQQDIEKKIEETKQKFKNEYVQESEKYDSRDVDRLQKDDALVEAYLTWRQYSVDDAVKMIDDSFLWRKEFGLNDLTESSIPKWMFETGAVFLHGYDKEGNKLFWFKVKLHTKDAKTIMDKKKYVAFWLERYAKREPGMPLTVVFDMADSGISNIDMDFVKYIINCFKVYYPKFLSKMIIVDMPWIMNAAWKIVKTWLGPEAISKLKFASKNEIQAFIDPEYLPLHMGGTDPFKYSYPPLPDDDFQTPTCENGPIVSEDDNESKEGESEGKELESSFSSEVAVKPKKVQSLPFYLSTLVFSVLLSKCRYSKEDNNIPAEELSFGNKESERKCLIILDNVSKNQVAFKVRTTAPEKYRVKPSNSSCEPGASVDIVVSLHGGYQASLQDRFLVMAAEMEQNAGAGSPELAQFWKDVPKTKIMDHRLRCHVLESTKPILSYPSGCDNPVEGGANGHPDLHTTVNSDWNIHLHPQ</sequence>
<dbReference type="Pfam" id="PF00635">
    <property type="entry name" value="Motile_Sperm"/>
    <property type="match status" value="1"/>
</dbReference>
<dbReference type="InterPro" id="IPR036865">
    <property type="entry name" value="CRAL-TRIO_dom_sf"/>
</dbReference>
<dbReference type="InterPro" id="IPR036273">
    <property type="entry name" value="CRAL/TRIO_N_dom_sf"/>
</dbReference>
<dbReference type="SMART" id="SM00516">
    <property type="entry name" value="SEC14"/>
    <property type="match status" value="1"/>
</dbReference>
<dbReference type="Pfam" id="PF00650">
    <property type="entry name" value="CRAL_TRIO"/>
    <property type="match status" value="1"/>
</dbReference>
<dbReference type="GeneTree" id="ENSGT00390000016713"/>
<feature type="domain" description="MSP" evidence="4">
    <location>
        <begin position="285"/>
        <end position="434"/>
    </location>
</feature>
<reference evidence="5" key="1">
    <citation type="submission" date="2025-08" db="UniProtKB">
        <authorList>
            <consortium name="Ensembl"/>
        </authorList>
    </citation>
    <scope>IDENTIFICATION</scope>
</reference>
<evidence type="ECO:0000259" key="3">
    <source>
        <dbReference type="PROSITE" id="PS50191"/>
    </source>
</evidence>
<dbReference type="InterPro" id="IPR013783">
    <property type="entry name" value="Ig-like_fold"/>
</dbReference>
<evidence type="ECO:0000313" key="5">
    <source>
        <dbReference type="Ensembl" id="ENSSTUP00000016737.1"/>
    </source>
</evidence>
<dbReference type="GO" id="GO:0012505">
    <property type="term" value="C:endomembrane system"/>
    <property type="evidence" value="ECO:0007669"/>
    <property type="project" value="TreeGrafter"/>
</dbReference>
<dbReference type="Proteomes" id="UP000472277">
    <property type="component" value="Chromosome 20"/>
</dbReference>
<dbReference type="PANTHER" id="PTHR46384:SF1">
    <property type="entry name" value="MOTILE SPERM DOMAIN-CONTAINING PROTEIN 2"/>
    <property type="match status" value="1"/>
</dbReference>
<dbReference type="InterPro" id="IPR053012">
    <property type="entry name" value="ER-organelle_contact"/>
</dbReference>
<gene>
    <name evidence="5" type="primary">MOSPD2</name>
    <name evidence="5" type="synonym">mospd2</name>
</gene>
<dbReference type="PROSITE" id="PS50202">
    <property type="entry name" value="MSP"/>
    <property type="match status" value="1"/>
</dbReference>
<organism evidence="5 6">
    <name type="scientific">Salmo trutta</name>
    <name type="common">Brown trout</name>
    <dbReference type="NCBI Taxonomy" id="8032"/>
    <lineage>
        <taxon>Eukaryota</taxon>
        <taxon>Metazoa</taxon>
        <taxon>Chordata</taxon>
        <taxon>Craniata</taxon>
        <taxon>Vertebrata</taxon>
        <taxon>Euteleostomi</taxon>
        <taxon>Actinopterygii</taxon>
        <taxon>Neopterygii</taxon>
        <taxon>Teleostei</taxon>
        <taxon>Protacanthopterygii</taxon>
        <taxon>Salmoniformes</taxon>
        <taxon>Salmonidae</taxon>
        <taxon>Salmoninae</taxon>
        <taxon>Salmo</taxon>
    </lineage>
</organism>
<feature type="coiled-coil region" evidence="1">
    <location>
        <begin position="1"/>
        <end position="32"/>
    </location>
</feature>
<dbReference type="InterPro" id="IPR001251">
    <property type="entry name" value="CRAL-TRIO_dom"/>
</dbReference>
<reference evidence="5" key="2">
    <citation type="submission" date="2025-09" db="UniProtKB">
        <authorList>
            <consortium name="Ensembl"/>
        </authorList>
    </citation>
    <scope>IDENTIFICATION</scope>
</reference>
<dbReference type="InterPro" id="IPR008962">
    <property type="entry name" value="PapD-like_sf"/>
</dbReference>
<feature type="domain" description="CRAL-TRIO" evidence="3">
    <location>
        <begin position="98"/>
        <end position="240"/>
    </location>
</feature>
<feature type="region of interest" description="Disordered" evidence="2">
    <location>
        <begin position="253"/>
        <end position="281"/>
    </location>
</feature>
<dbReference type="CDD" id="cd00170">
    <property type="entry name" value="SEC14"/>
    <property type="match status" value="1"/>
</dbReference>
<dbReference type="GO" id="GO:0140284">
    <property type="term" value="C:endoplasmic reticulum-endosome membrane contact site"/>
    <property type="evidence" value="ECO:0007669"/>
    <property type="project" value="TreeGrafter"/>
</dbReference>
<dbReference type="InterPro" id="IPR000535">
    <property type="entry name" value="MSP_dom"/>
</dbReference>
<dbReference type="PANTHER" id="PTHR46384">
    <property type="entry name" value="MOTILE SPERM DOMAIN-CONTAINING PROTEIN 2"/>
    <property type="match status" value="1"/>
</dbReference>
<dbReference type="SUPFAM" id="SSF52087">
    <property type="entry name" value="CRAL/TRIO domain"/>
    <property type="match status" value="1"/>
</dbReference>
<evidence type="ECO:0000256" key="2">
    <source>
        <dbReference type="SAM" id="MobiDB-lite"/>
    </source>
</evidence>
<dbReference type="Gene3D" id="2.60.40.10">
    <property type="entry name" value="Immunoglobulins"/>
    <property type="match status" value="1"/>
</dbReference>
<dbReference type="PROSITE" id="PS50191">
    <property type="entry name" value="CRAL_TRIO"/>
    <property type="match status" value="1"/>
</dbReference>
<dbReference type="Gene3D" id="3.40.525.10">
    <property type="entry name" value="CRAL-TRIO lipid binding domain"/>
    <property type="match status" value="1"/>
</dbReference>
<accession>A0A673X701</accession>
<proteinExistence type="predicted"/>
<keyword evidence="6" id="KW-1185">Reference proteome</keyword>
<evidence type="ECO:0000313" key="6">
    <source>
        <dbReference type="Proteomes" id="UP000472277"/>
    </source>
</evidence>
<name>A0A673X701_SALTR</name>
<dbReference type="SUPFAM" id="SSF46938">
    <property type="entry name" value="CRAL/TRIO N-terminal domain"/>
    <property type="match status" value="1"/>
</dbReference>
<dbReference type="AlphaFoldDB" id="A0A673X701"/>
<protein>
    <submittedName>
        <fullName evidence="5">Motile sperm domain containing 2</fullName>
    </submittedName>
</protein>
<dbReference type="Ensembl" id="ENSSTUT00000017641.1">
    <property type="protein sequence ID" value="ENSSTUP00000016737.1"/>
    <property type="gene ID" value="ENSSTUG00000007058.1"/>
</dbReference>
<evidence type="ECO:0000256" key="1">
    <source>
        <dbReference type="SAM" id="Coils"/>
    </source>
</evidence>